<feature type="compositionally biased region" description="Polar residues" evidence="1">
    <location>
        <begin position="242"/>
        <end position="262"/>
    </location>
</feature>
<gene>
    <name evidence="2" type="ORF">CSOJ01_10012</name>
</gene>
<evidence type="ECO:0000313" key="2">
    <source>
        <dbReference type="EMBL" id="KAF6804723.1"/>
    </source>
</evidence>
<proteinExistence type="predicted"/>
<organism evidence="2 3">
    <name type="scientific">Colletotrichum sojae</name>
    <dbReference type="NCBI Taxonomy" id="2175907"/>
    <lineage>
        <taxon>Eukaryota</taxon>
        <taxon>Fungi</taxon>
        <taxon>Dikarya</taxon>
        <taxon>Ascomycota</taxon>
        <taxon>Pezizomycotina</taxon>
        <taxon>Sordariomycetes</taxon>
        <taxon>Hypocreomycetidae</taxon>
        <taxon>Glomerellales</taxon>
        <taxon>Glomerellaceae</taxon>
        <taxon>Colletotrichum</taxon>
        <taxon>Colletotrichum orchidearum species complex</taxon>
    </lineage>
</organism>
<protein>
    <submittedName>
        <fullName evidence="2">Uncharacterized protein</fullName>
    </submittedName>
</protein>
<keyword evidence="3" id="KW-1185">Reference proteome</keyword>
<reference evidence="2 3" key="1">
    <citation type="journal article" date="2020" name="Phytopathology">
        <title>Genome Sequence Resources of Colletotrichum truncatum, C. plurivorum, C. musicola, and C. sojae: Four Species Pathogenic to Soybean (Glycine max).</title>
        <authorList>
            <person name="Rogerio F."/>
            <person name="Boufleur T.R."/>
            <person name="Ciampi-Guillardi M."/>
            <person name="Sukno S.A."/>
            <person name="Thon M.R."/>
            <person name="Massola Junior N.S."/>
            <person name="Baroncelli R."/>
        </authorList>
    </citation>
    <scope>NUCLEOTIDE SEQUENCE [LARGE SCALE GENOMIC DNA]</scope>
    <source>
        <strain evidence="2 3">LFN0009</strain>
    </source>
</reference>
<feature type="compositionally biased region" description="Basic residues" evidence="1">
    <location>
        <begin position="316"/>
        <end position="330"/>
    </location>
</feature>
<name>A0A8H6MQN2_9PEZI</name>
<feature type="region of interest" description="Disordered" evidence="1">
    <location>
        <begin position="174"/>
        <end position="262"/>
    </location>
</feature>
<evidence type="ECO:0000256" key="1">
    <source>
        <dbReference type="SAM" id="MobiDB-lite"/>
    </source>
</evidence>
<sequence length="330" mass="35892">MKGDGVEDPEYKRLAWIADEGIGFVREEESDCNPVTPLFATIPPFITFCGYVDIQTYPMSPSVSDVNRNSSAVFKVWSRLAADKASHPATGWYPNHIYAMYASCKPHLKNKCEEYKADRTPFRQHGKKAYVTGYFRGFCNKGSLFAEPGPTNPLVFVPLIEIINADWVSAPARPGNMEASSSPRKTQHEPKTPSKGDKVRSVFNPFSPSPVREIRPTTKTSPASVATIIAKGSEAIEDLPQTDRSPQSVSDTNEVTPATQPSDVGLVIGLAEVGQSPARAASKSGKDADEATSAKRPAEAEPVDEAADDGQSPARASRHQRKKRWMGVIG</sequence>
<accession>A0A8H6MQN2</accession>
<dbReference type="AlphaFoldDB" id="A0A8H6MQN2"/>
<evidence type="ECO:0000313" key="3">
    <source>
        <dbReference type="Proteomes" id="UP000652219"/>
    </source>
</evidence>
<comment type="caution">
    <text evidence="2">The sequence shown here is derived from an EMBL/GenBank/DDBJ whole genome shotgun (WGS) entry which is preliminary data.</text>
</comment>
<feature type="compositionally biased region" description="Basic and acidic residues" evidence="1">
    <location>
        <begin position="284"/>
        <end position="299"/>
    </location>
</feature>
<feature type="region of interest" description="Disordered" evidence="1">
    <location>
        <begin position="275"/>
        <end position="330"/>
    </location>
</feature>
<dbReference type="EMBL" id="WIGN01000201">
    <property type="protein sequence ID" value="KAF6804723.1"/>
    <property type="molecule type" value="Genomic_DNA"/>
</dbReference>
<feature type="compositionally biased region" description="Basic and acidic residues" evidence="1">
    <location>
        <begin position="186"/>
        <end position="200"/>
    </location>
</feature>
<dbReference type="Proteomes" id="UP000652219">
    <property type="component" value="Unassembled WGS sequence"/>
</dbReference>